<gene>
    <name evidence="2" type="ORF">ABDJ40_12350</name>
</gene>
<accession>A0ABV0GEU4</accession>
<reference evidence="2 3" key="1">
    <citation type="submission" date="2024-05" db="EMBL/GenBank/DDBJ databases">
        <title>Roseateles sp. 2.12 16S ribosomal RNA gene Genome sequencing and assembly.</title>
        <authorList>
            <person name="Woo H."/>
        </authorList>
    </citation>
    <scope>NUCLEOTIDE SEQUENCE [LARGE SCALE GENOMIC DNA]</scope>
    <source>
        <strain evidence="2 3">2.12</strain>
    </source>
</reference>
<comment type="caution">
    <text evidence="2">The sequence shown here is derived from an EMBL/GenBank/DDBJ whole genome shotgun (WGS) entry which is preliminary data.</text>
</comment>
<sequence length="200" mass="20857">MFCTDKPTFAQTGAVSPLRRYRCVAGSGLALLVMLAGCSNSPTSAPASPPAATTAPGPSGSAASGKGGGAPSSSVPAKGGAGGQVLLGPPRTPRSHAELRRQAAQRLVAANPDRSYMDTVPDVLLAIPVLEVELNVDGHVRHIKVLRKPGQALDTVQLAMDAVHRAAPFGNVSALPKPWVFSETFLFNDQRKFKPRTLDE</sequence>
<keyword evidence="3" id="KW-1185">Reference proteome</keyword>
<organism evidence="2 3">
    <name type="scientific">Roseateles flavus</name>
    <dbReference type="NCBI Taxonomy" id="3149041"/>
    <lineage>
        <taxon>Bacteria</taxon>
        <taxon>Pseudomonadati</taxon>
        <taxon>Pseudomonadota</taxon>
        <taxon>Betaproteobacteria</taxon>
        <taxon>Burkholderiales</taxon>
        <taxon>Sphaerotilaceae</taxon>
        <taxon>Roseateles</taxon>
    </lineage>
</organism>
<dbReference type="EMBL" id="JBDPZC010000005">
    <property type="protein sequence ID" value="MEO3713554.1"/>
    <property type="molecule type" value="Genomic_DNA"/>
</dbReference>
<protein>
    <recommendedName>
        <fullName evidence="4">TonB C-terminal domain-containing protein</fullName>
    </recommendedName>
</protein>
<name>A0ABV0GEU4_9BURK</name>
<evidence type="ECO:0000256" key="1">
    <source>
        <dbReference type="SAM" id="MobiDB-lite"/>
    </source>
</evidence>
<dbReference type="RefSeq" id="WP_347610076.1">
    <property type="nucleotide sequence ID" value="NZ_JBDPZC010000005.1"/>
</dbReference>
<evidence type="ECO:0008006" key="4">
    <source>
        <dbReference type="Google" id="ProtNLM"/>
    </source>
</evidence>
<evidence type="ECO:0000313" key="2">
    <source>
        <dbReference type="EMBL" id="MEO3713554.1"/>
    </source>
</evidence>
<feature type="region of interest" description="Disordered" evidence="1">
    <location>
        <begin position="42"/>
        <end position="102"/>
    </location>
</feature>
<dbReference type="Proteomes" id="UP001462640">
    <property type="component" value="Unassembled WGS sequence"/>
</dbReference>
<feature type="compositionally biased region" description="Low complexity" evidence="1">
    <location>
        <begin position="42"/>
        <end position="64"/>
    </location>
</feature>
<proteinExistence type="predicted"/>
<evidence type="ECO:0000313" key="3">
    <source>
        <dbReference type="Proteomes" id="UP001462640"/>
    </source>
</evidence>